<comment type="caution">
    <text evidence="1">The sequence shown here is derived from an EMBL/GenBank/DDBJ whole genome shotgun (WGS) entry which is preliminary data.</text>
</comment>
<name>A0ABR0JAU8_9EURO</name>
<gene>
    <name evidence="1" type="ORF">LTR69_006159</name>
</gene>
<proteinExistence type="predicted"/>
<dbReference type="EMBL" id="JAVRRF010000012">
    <property type="protein sequence ID" value="KAK5059570.1"/>
    <property type="molecule type" value="Genomic_DNA"/>
</dbReference>
<keyword evidence="2" id="KW-1185">Reference proteome</keyword>
<organism evidence="1 2">
    <name type="scientific">Exophiala sideris</name>
    <dbReference type="NCBI Taxonomy" id="1016849"/>
    <lineage>
        <taxon>Eukaryota</taxon>
        <taxon>Fungi</taxon>
        <taxon>Dikarya</taxon>
        <taxon>Ascomycota</taxon>
        <taxon>Pezizomycotina</taxon>
        <taxon>Eurotiomycetes</taxon>
        <taxon>Chaetothyriomycetidae</taxon>
        <taxon>Chaetothyriales</taxon>
        <taxon>Herpotrichiellaceae</taxon>
        <taxon>Exophiala</taxon>
    </lineage>
</organism>
<dbReference type="Proteomes" id="UP001345691">
    <property type="component" value="Unassembled WGS sequence"/>
</dbReference>
<sequence>MARERAWAIGDRDIFQQHPCQFDKAGIEVSGPARHIEPECLWLERGGEWYEIYRLDARDGFAMCPLVNDYGVRSLRECPHGDHCPEDDKGWLDTDRHYVILAGSGEKVPNVPPIVYKPAVEGKYIMKYPRIGKEERGTKRART</sequence>
<accession>A0ABR0JAU8</accession>
<protein>
    <submittedName>
        <fullName evidence="1">Uncharacterized protein</fullName>
    </submittedName>
</protein>
<reference evidence="1 2" key="1">
    <citation type="submission" date="2023-08" db="EMBL/GenBank/DDBJ databases">
        <title>Black Yeasts Isolated from many extreme environments.</title>
        <authorList>
            <person name="Coleine C."/>
            <person name="Stajich J.E."/>
            <person name="Selbmann L."/>
        </authorList>
    </citation>
    <scope>NUCLEOTIDE SEQUENCE [LARGE SCALE GENOMIC DNA]</scope>
    <source>
        <strain evidence="1 2">CCFEE 6328</strain>
    </source>
</reference>
<evidence type="ECO:0000313" key="1">
    <source>
        <dbReference type="EMBL" id="KAK5059570.1"/>
    </source>
</evidence>
<evidence type="ECO:0000313" key="2">
    <source>
        <dbReference type="Proteomes" id="UP001345691"/>
    </source>
</evidence>